<keyword evidence="4" id="KW-1185">Reference proteome</keyword>
<organism evidence="2">
    <name type="scientific">Brachypodium distachyon</name>
    <name type="common">Purple false brome</name>
    <name type="synonym">Trachynia distachya</name>
    <dbReference type="NCBI Taxonomy" id="15368"/>
    <lineage>
        <taxon>Eukaryota</taxon>
        <taxon>Viridiplantae</taxon>
        <taxon>Streptophyta</taxon>
        <taxon>Embryophyta</taxon>
        <taxon>Tracheophyta</taxon>
        <taxon>Spermatophyta</taxon>
        <taxon>Magnoliopsida</taxon>
        <taxon>Liliopsida</taxon>
        <taxon>Poales</taxon>
        <taxon>Poaceae</taxon>
        <taxon>BOP clade</taxon>
        <taxon>Pooideae</taxon>
        <taxon>Stipodae</taxon>
        <taxon>Brachypodieae</taxon>
        <taxon>Brachypodium</taxon>
    </lineage>
</organism>
<gene>
    <name evidence="2" type="ORF">BRADI_1g53706v3</name>
</gene>
<sequence>MDPTLAYAKQSASHTNAKAKHLRHHAARDTQLVRRRHNPSYRATSPQQDTEEATQHYSSDRAATWQKHTPQWRLRPLRPISGPSNNKGTSAPPQHGSTRSQQPPRRQRHKHLCTSPSQLHPKQIQVVTVAARRASAASHSRGRSHLAPLHRLQARRKPTDIKQASTRRAAPMPAAASTKPARPALPHRSPTTSKPDLARARPRTQAPAHKATAAATTRHFGVASAPSRPSRRHCCLANPCRETCGAARNRARMLQPSLDEPRRRRKRTGFARR</sequence>
<dbReference type="EnsemblPlants" id="PNT76801">
    <property type="protein sequence ID" value="PNT76801"/>
    <property type="gene ID" value="BRADI_1g53706v3"/>
</dbReference>
<dbReference type="EMBL" id="CM000880">
    <property type="protein sequence ID" value="PNT76800.1"/>
    <property type="molecule type" value="Genomic_DNA"/>
</dbReference>
<protein>
    <submittedName>
        <fullName evidence="2 3">Uncharacterized protein</fullName>
    </submittedName>
</protein>
<feature type="compositionally biased region" description="Low complexity" evidence="1">
    <location>
        <begin position="130"/>
        <end position="139"/>
    </location>
</feature>
<dbReference type="AlphaFoldDB" id="A0A2K2DR98"/>
<dbReference type="Gramene" id="PNT76800">
    <property type="protein sequence ID" value="PNT76800"/>
    <property type="gene ID" value="BRADI_1g53706v3"/>
</dbReference>
<evidence type="ECO:0000256" key="1">
    <source>
        <dbReference type="SAM" id="MobiDB-lite"/>
    </source>
</evidence>
<dbReference type="EnsemblPlants" id="PNT76800">
    <property type="protein sequence ID" value="PNT76800"/>
    <property type="gene ID" value="BRADI_1g53706v3"/>
</dbReference>
<feature type="compositionally biased region" description="Low complexity" evidence="1">
    <location>
        <begin position="204"/>
        <end position="217"/>
    </location>
</feature>
<reference evidence="3" key="3">
    <citation type="submission" date="2018-08" db="UniProtKB">
        <authorList>
            <consortium name="EnsemblPlants"/>
        </authorList>
    </citation>
    <scope>IDENTIFICATION</scope>
    <source>
        <strain evidence="3">cv. Bd21</strain>
    </source>
</reference>
<feature type="compositionally biased region" description="Polar residues" evidence="1">
    <location>
        <begin position="82"/>
        <end position="100"/>
    </location>
</feature>
<dbReference type="Proteomes" id="UP000008810">
    <property type="component" value="Chromosome 1"/>
</dbReference>
<feature type="region of interest" description="Disordered" evidence="1">
    <location>
        <begin position="253"/>
        <end position="273"/>
    </location>
</feature>
<feature type="region of interest" description="Disordered" evidence="1">
    <location>
        <begin position="1"/>
        <end position="231"/>
    </location>
</feature>
<dbReference type="Gramene" id="PNT76801">
    <property type="protein sequence ID" value="PNT76801"/>
    <property type="gene ID" value="BRADI_1g53706v3"/>
</dbReference>
<accession>A0A2K2DR98</accession>
<evidence type="ECO:0000313" key="4">
    <source>
        <dbReference type="Proteomes" id="UP000008810"/>
    </source>
</evidence>
<evidence type="ECO:0000313" key="2">
    <source>
        <dbReference type="EMBL" id="PNT76800.1"/>
    </source>
</evidence>
<evidence type="ECO:0000313" key="3">
    <source>
        <dbReference type="EnsemblPlants" id="PNT76800"/>
    </source>
</evidence>
<proteinExistence type="predicted"/>
<dbReference type="EMBL" id="CM000880">
    <property type="protein sequence ID" value="PNT76801.1"/>
    <property type="molecule type" value="Genomic_DNA"/>
</dbReference>
<feature type="compositionally biased region" description="Basic residues" evidence="1">
    <location>
        <begin position="17"/>
        <end position="26"/>
    </location>
</feature>
<reference evidence="2" key="2">
    <citation type="submission" date="2017-06" db="EMBL/GenBank/DDBJ databases">
        <title>WGS assembly of Brachypodium distachyon.</title>
        <authorList>
            <consortium name="The International Brachypodium Initiative"/>
            <person name="Lucas S."/>
            <person name="Harmon-Smith M."/>
            <person name="Lail K."/>
            <person name="Tice H."/>
            <person name="Grimwood J."/>
            <person name="Bruce D."/>
            <person name="Barry K."/>
            <person name="Shu S."/>
            <person name="Lindquist E."/>
            <person name="Wang M."/>
            <person name="Pitluck S."/>
            <person name="Vogel J.P."/>
            <person name="Garvin D.F."/>
            <person name="Mockler T.C."/>
            <person name="Schmutz J."/>
            <person name="Rokhsar D."/>
            <person name="Bevan M.W."/>
        </authorList>
    </citation>
    <scope>NUCLEOTIDE SEQUENCE</scope>
    <source>
        <strain evidence="2">Bd21</strain>
    </source>
</reference>
<reference evidence="2 3" key="1">
    <citation type="journal article" date="2010" name="Nature">
        <title>Genome sequencing and analysis of the model grass Brachypodium distachyon.</title>
        <authorList>
            <consortium name="International Brachypodium Initiative"/>
        </authorList>
    </citation>
    <scope>NUCLEOTIDE SEQUENCE [LARGE SCALE GENOMIC DNA]</scope>
    <source>
        <strain evidence="2 3">Bd21</strain>
    </source>
</reference>
<name>A0A2K2DR98_BRADI</name>
<feature type="compositionally biased region" description="Basic residues" evidence="1">
    <location>
        <begin position="263"/>
        <end position="273"/>
    </location>
</feature>
<dbReference type="InParanoid" id="A0A2K2DR98"/>